<dbReference type="PROSITE" id="PS51012">
    <property type="entry name" value="ABC_TM2"/>
    <property type="match status" value="1"/>
</dbReference>
<protein>
    <recommendedName>
        <fullName evidence="5">Transport permease protein</fullName>
    </recommendedName>
</protein>
<evidence type="ECO:0000313" key="9">
    <source>
        <dbReference type="Proteomes" id="UP000317369"/>
    </source>
</evidence>
<keyword evidence="4 5" id="KW-0472">Membrane</keyword>
<feature type="domain" description="ABC transmembrane type-2" evidence="7">
    <location>
        <begin position="67"/>
        <end position="306"/>
    </location>
</feature>
<evidence type="ECO:0000256" key="3">
    <source>
        <dbReference type="ARBA" id="ARBA00022989"/>
    </source>
</evidence>
<comment type="similarity">
    <text evidence="5">Belongs to the ABC-2 integral membrane protein family.</text>
</comment>
<dbReference type="PANTHER" id="PTHR43229">
    <property type="entry name" value="NODULATION PROTEIN J"/>
    <property type="match status" value="1"/>
</dbReference>
<sequence>MNTPAHSRDTAGSNLSTTSDELQAANQRAPKSASYIDHSDLAHSSNSRLAIMTLWKREMVTFFRAKSRLATALAFPVMLWLMLGFGLNSSFAPPASEEAAIGVAGGIGYLAYFFPGIIVMVLLFTAIFSTISVIDDRKSGFLQGVMVAPVSRTAIVLGKILGGATVAVVQAFILTALIWPFMDAPQASVWGLIPAAAAMIVVAISLTALGLAIAWPMDSTAAFHGIMNVLLMPMWFLCGALFPLAGAPIGLKILMLINPLTYGYTIVCAHLIGVESGTIPLWLAWVVTIVFTAVLIGLCAKVANKRA</sequence>
<evidence type="ECO:0000256" key="2">
    <source>
        <dbReference type="ARBA" id="ARBA00022692"/>
    </source>
</evidence>
<feature type="transmembrane region" description="Helical" evidence="5">
    <location>
        <begin position="189"/>
        <end position="215"/>
    </location>
</feature>
<dbReference type="Proteomes" id="UP000317369">
    <property type="component" value="Chromosome"/>
</dbReference>
<feature type="transmembrane region" description="Helical" evidence="5">
    <location>
        <begin position="279"/>
        <end position="300"/>
    </location>
</feature>
<dbReference type="InterPro" id="IPR047817">
    <property type="entry name" value="ABC2_TM_bact-type"/>
</dbReference>
<evidence type="ECO:0000313" key="8">
    <source>
        <dbReference type="EMBL" id="QDU34999.1"/>
    </source>
</evidence>
<dbReference type="PRINTS" id="PR00164">
    <property type="entry name" value="ABC2TRNSPORT"/>
</dbReference>
<name>A0A517YXS3_9BACT</name>
<organism evidence="8 9">
    <name type="scientific">Poriferisphaera corsica</name>
    <dbReference type="NCBI Taxonomy" id="2528020"/>
    <lineage>
        <taxon>Bacteria</taxon>
        <taxon>Pseudomonadati</taxon>
        <taxon>Planctomycetota</taxon>
        <taxon>Phycisphaerae</taxon>
        <taxon>Phycisphaerales</taxon>
        <taxon>Phycisphaeraceae</taxon>
        <taxon>Poriferisphaera</taxon>
    </lineage>
</organism>
<feature type="transmembrane region" description="Helical" evidence="5">
    <location>
        <begin position="69"/>
        <end position="87"/>
    </location>
</feature>
<comment type="caution">
    <text evidence="5">Lacks conserved residue(s) required for the propagation of feature annotation.</text>
</comment>
<keyword evidence="3 5" id="KW-1133">Transmembrane helix</keyword>
<proteinExistence type="inferred from homology"/>
<keyword evidence="5" id="KW-1003">Cell membrane</keyword>
<dbReference type="InterPro" id="IPR051784">
    <property type="entry name" value="Nod_factor_ABC_transporter"/>
</dbReference>
<keyword evidence="9" id="KW-1185">Reference proteome</keyword>
<dbReference type="KEGG" id="pcor:KS4_30760"/>
<keyword evidence="2 5" id="KW-0812">Transmembrane</keyword>
<dbReference type="EMBL" id="CP036425">
    <property type="protein sequence ID" value="QDU34999.1"/>
    <property type="molecule type" value="Genomic_DNA"/>
</dbReference>
<comment type="subcellular location">
    <subcellularLocation>
        <location evidence="5">Cell membrane</location>
        <topology evidence="5">Multi-pass membrane protein</topology>
    </subcellularLocation>
    <subcellularLocation>
        <location evidence="1">Membrane</location>
        <topology evidence="1">Multi-pass membrane protein</topology>
    </subcellularLocation>
</comment>
<dbReference type="OrthoDB" id="9788252at2"/>
<dbReference type="Pfam" id="PF01061">
    <property type="entry name" value="ABC2_membrane"/>
    <property type="match status" value="1"/>
</dbReference>
<evidence type="ECO:0000256" key="4">
    <source>
        <dbReference type="ARBA" id="ARBA00023136"/>
    </source>
</evidence>
<dbReference type="AlphaFoldDB" id="A0A517YXS3"/>
<reference evidence="8 9" key="1">
    <citation type="submission" date="2019-02" db="EMBL/GenBank/DDBJ databases">
        <title>Deep-cultivation of Planctomycetes and their phenomic and genomic characterization uncovers novel biology.</title>
        <authorList>
            <person name="Wiegand S."/>
            <person name="Jogler M."/>
            <person name="Boedeker C."/>
            <person name="Pinto D."/>
            <person name="Vollmers J."/>
            <person name="Rivas-Marin E."/>
            <person name="Kohn T."/>
            <person name="Peeters S.H."/>
            <person name="Heuer A."/>
            <person name="Rast P."/>
            <person name="Oberbeckmann S."/>
            <person name="Bunk B."/>
            <person name="Jeske O."/>
            <person name="Meyerdierks A."/>
            <person name="Storesund J.E."/>
            <person name="Kallscheuer N."/>
            <person name="Luecker S."/>
            <person name="Lage O.M."/>
            <person name="Pohl T."/>
            <person name="Merkel B.J."/>
            <person name="Hornburger P."/>
            <person name="Mueller R.-W."/>
            <person name="Bruemmer F."/>
            <person name="Labrenz M."/>
            <person name="Spormann A.M."/>
            <person name="Op den Camp H."/>
            <person name="Overmann J."/>
            <person name="Amann R."/>
            <person name="Jetten M.S.M."/>
            <person name="Mascher T."/>
            <person name="Medema M.H."/>
            <person name="Devos D.P."/>
            <person name="Kaster A.-K."/>
            <person name="Ovreas L."/>
            <person name="Rohde M."/>
            <person name="Galperin M.Y."/>
            <person name="Jogler C."/>
        </authorList>
    </citation>
    <scope>NUCLEOTIDE SEQUENCE [LARGE SCALE GENOMIC DNA]</scope>
    <source>
        <strain evidence="8 9">KS4</strain>
    </source>
</reference>
<feature type="transmembrane region" description="Helical" evidence="5">
    <location>
        <begin position="107"/>
        <end position="128"/>
    </location>
</feature>
<accession>A0A517YXS3</accession>
<dbReference type="InterPro" id="IPR013525">
    <property type="entry name" value="ABC2_TM"/>
</dbReference>
<evidence type="ECO:0000256" key="6">
    <source>
        <dbReference type="SAM" id="MobiDB-lite"/>
    </source>
</evidence>
<dbReference type="PANTHER" id="PTHR43229:SF2">
    <property type="entry name" value="NODULATION PROTEIN J"/>
    <property type="match status" value="1"/>
</dbReference>
<keyword evidence="5" id="KW-0813">Transport</keyword>
<feature type="region of interest" description="Disordered" evidence="6">
    <location>
        <begin position="1"/>
        <end position="23"/>
    </location>
</feature>
<evidence type="ECO:0000256" key="5">
    <source>
        <dbReference type="RuleBase" id="RU361157"/>
    </source>
</evidence>
<evidence type="ECO:0000256" key="1">
    <source>
        <dbReference type="ARBA" id="ARBA00004141"/>
    </source>
</evidence>
<feature type="transmembrane region" description="Helical" evidence="5">
    <location>
        <begin position="164"/>
        <end position="182"/>
    </location>
</feature>
<dbReference type="GO" id="GO:0043190">
    <property type="term" value="C:ATP-binding cassette (ABC) transporter complex"/>
    <property type="evidence" value="ECO:0007669"/>
    <property type="project" value="InterPro"/>
</dbReference>
<dbReference type="InterPro" id="IPR000412">
    <property type="entry name" value="ABC_2_transport"/>
</dbReference>
<dbReference type="PIRSF" id="PIRSF006648">
    <property type="entry name" value="DrrB"/>
    <property type="match status" value="1"/>
</dbReference>
<gene>
    <name evidence="8" type="primary">ybhR</name>
    <name evidence="8" type="ORF">KS4_30760</name>
</gene>
<dbReference type="RefSeq" id="WP_145079662.1">
    <property type="nucleotide sequence ID" value="NZ_CP036425.1"/>
</dbReference>
<evidence type="ECO:0000259" key="7">
    <source>
        <dbReference type="PROSITE" id="PS51012"/>
    </source>
</evidence>
<dbReference type="GO" id="GO:0140359">
    <property type="term" value="F:ABC-type transporter activity"/>
    <property type="evidence" value="ECO:0007669"/>
    <property type="project" value="InterPro"/>
</dbReference>